<comment type="caution">
    <text evidence="1">The sequence shown here is derived from an EMBL/GenBank/DDBJ whole genome shotgun (WGS) entry which is preliminary data.</text>
</comment>
<name>A0AAD9MX96_9ANNE</name>
<sequence length="98" mass="11122">MNIQGRFHPAAVGGVNVMPMPQGAIRQRLIGLRRPPVVLDRNLSWIDLYNNGYRPLGRVYAGPDMQYPPRPQLYDPRRNMLDDFYGRGCGEGSFAKMS</sequence>
<accession>A0AAD9MX96</accession>
<keyword evidence="2" id="KW-1185">Reference proteome</keyword>
<dbReference type="Proteomes" id="UP001208570">
    <property type="component" value="Unassembled WGS sequence"/>
</dbReference>
<reference evidence="1" key="1">
    <citation type="journal article" date="2023" name="Mol. Biol. Evol.">
        <title>Third-Generation Sequencing Reveals the Adaptive Role of the Epigenome in Three Deep-Sea Polychaetes.</title>
        <authorList>
            <person name="Perez M."/>
            <person name="Aroh O."/>
            <person name="Sun Y."/>
            <person name="Lan Y."/>
            <person name="Juniper S.K."/>
            <person name="Young C.R."/>
            <person name="Angers B."/>
            <person name="Qian P.Y."/>
        </authorList>
    </citation>
    <scope>NUCLEOTIDE SEQUENCE</scope>
    <source>
        <strain evidence="1">P08H-3</strain>
    </source>
</reference>
<gene>
    <name evidence="1" type="ORF">LSH36_480g02074</name>
</gene>
<dbReference type="AlphaFoldDB" id="A0AAD9MX96"/>
<proteinExistence type="predicted"/>
<evidence type="ECO:0000313" key="1">
    <source>
        <dbReference type="EMBL" id="KAK2148840.1"/>
    </source>
</evidence>
<protein>
    <submittedName>
        <fullName evidence="1">Uncharacterized protein</fullName>
    </submittedName>
</protein>
<evidence type="ECO:0000313" key="2">
    <source>
        <dbReference type="Proteomes" id="UP001208570"/>
    </source>
</evidence>
<organism evidence="1 2">
    <name type="scientific">Paralvinella palmiformis</name>
    <dbReference type="NCBI Taxonomy" id="53620"/>
    <lineage>
        <taxon>Eukaryota</taxon>
        <taxon>Metazoa</taxon>
        <taxon>Spiralia</taxon>
        <taxon>Lophotrochozoa</taxon>
        <taxon>Annelida</taxon>
        <taxon>Polychaeta</taxon>
        <taxon>Sedentaria</taxon>
        <taxon>Canalipalpata</taxon>
        <taxon>Terebellida</taxon>
        <taxon>Terebelliformia</taxon>
        <taxon>Alvinellidae</taxon>
        <taxon>Paralvinella</taxon>
    </lineage>
</organism>
<dbReference type="EMBL" id="JAODUP010000480">
    <property type="protein sequence ID" value="KAK2148840.1"/>
    <property type="molecule type" value="Genomic_DNA"/>
</dbReference>